<dbReference type="Proteomes" id="UP000823775">
    <property type="component" value="Unassembled WGS sequence"/>
</dbReference>
<feature type="region of interest" description="Disordered" evidence="1">
    <location>
        <begin position="212"/>
        <end position="238"/>
    </location>
</feature>
<sequence length="594" mass="68200">MAVTRKYQVKIRPLKLELGVDDFDKGNQEARKGKMMTIKMKWKGEPKFGLVPFHKHKKDFTSRRIMKKGEAKYSIEWDNDADEFENVCCFAEVSGCYQRLKYSPWDVSFNVLYATSFDNSSAKMVSIGKVVVNVAELAARMVFAVEEKLPITLNIDRTSLSAKLHVKVTFGEIRDYKDSGGFARDSNESRQLQCLSKSNSILCDRKGHKLSQEEETWDEEEPKAIESGSSSPPSLETQADSVKKVGWFSWKRRRLSLRPTRSKEESLFKRTRSFDVDSLLNQQNLEKPEPSTEPRDQNEGSRKKPAWEVKEIQSRDGQTRLKTDVFFASFDQCSDKAAGESACTALVVVISHWLQSNRDAMPTRSEFDDLILQGSTEWRKLCQNETYINDFPNKHFDLETVLHAGIRSIAISHDLSFVGFFSPEKFDSLQGVMSFDQIWDKISSVTDGIEFEPRVYIISWNDHFFVLKVEGNSYYIIDTLGERLFEGCSKAYILRFDNDTMMYENVADEKNDTKSKEEIICKGKECCREFIKRFLAAIPLKELEEQEKKETVSYVSLHHRLQIEFNLSYLLSSSSSSLSSSPFSSSATSTPYYL</sequence>
<reference evidence="2 3" key="1">
    <citation type="journal article" date="2021" name="BMC Genomics">
        <title>Datura genome reveals duplications of psychoactive alkaloid biosynthetic genes and high mutation rate following tissue culture.</title>
        <authorList>
            <person name="Rajewski A."/>
            <person name="Carter-House D."/>
            <person name="Stajich J."/>
            <person name="Litt A."/>
        </authorList>
    </citation>
    <scope>NUCLEOTIDE SEQUENCE [LARGE SCALE GENOMIC DNA]</scope>
    <source>
        <strain evidence="2">AR-01</strain>
    </source>
</reference>
<keyword evidence="3" id="KW-1185">Reference proteome</keyword>
<name>A0ABS8SBU7_DATST</name>
<feature type="compositionally biased region" description="Basic and acidic residues" evidence="1">
    <location>
        <begin position="286"/>
        <end position="307"/>
    </location>
</feature>
<protein>
    <recommendedName>
        <fullName evidence="4">C2 NT-type domain-containing protein</fullName>
    </recommendedName>
</protein>
<feature type="compositionally biased region" description="Polar residues" evidence="1">
    <location>
        <begin position="227"/>
        <end position="238"/>
    </location>
</feature>
<evidence type="ECO:0008006" key="4">
    <source>
        <dbReference type="Google" id="ProtNLM"/>
    </source>
</evidence>
<gene>
    <name evidence="2" type="ORF">HAX54_031314</name>
</gene>
<dbReference type="PANTHER" id="PTHR31182:SF17">
    <property type="entry name" value="EEIG1_EHBP1 PROTEIN AMINO-TERMINAL DOMAIN PROTEIN"/>
    <property type="match status" value="1"/>
</dbReference>
<evidence type="ECO:0000313" key="3">
    <source>
        <dbReference type="Proteomes" id="UP000823775"/>
    </source>
</evidence>
<evidence type="ECO:0000256" key="1">
    <source>
        <dbReference type="SAM" id="MobiDB-lite"/>
    </source>
</evidence>
<dbReference type="PANTHER" id="PTHR31182">
    <property type="entry name" value="C2 NT-TYPE DOMAIN-CONTAINING PROTEIN"/>
    <property type="match status" value="1"/>
</dbReference>
<evidence type="ECO:0000313" key="2">
    <source>
        <dbReference type="EMBL" id="MCD7456333.1"/>
    </source>
</evidence>
<accession>A0ABS8SBU7</accession>
<organism evidence="2 3">
    <name type="scientific">Datura stramonium</name>
    <name type="common">Jimsonweed</name>
    <name type="synonym">Common thornapple</name>
    <dbReference type="NCBI Taxonomy" id="4076"/>
    <lineage>
        <taxon>Eukaryota</taxon>
        <taxon>Viridiplantae</taxon>
        <taxon>Streptophyta</taxon>
        <taxon>Embryophyta</taxon>
        <taxon>Tracheophyta</taxon>
        <taxon>Spermatophyta</taxon>
        <taxon>Magnoliopsida</taxon>
        <taxon>eudicotyledons</taxon>
        <taxon>Gunneridae</taxon>
        <taxon>Pentapetalae</taxon>
        <taxon>asterids</taxon>
        <taxon>lamiids</taxon>
        <taxon>Solanales</taxon>
        <taxon>Solanaceae</taxon>
        <taxon>Solanoideae</taxon>
        <taxon>Datureae</taxon>
        <taxon>Datura</taxon>
    </lineage>
</organism>
<proteinExistence type="predicted"/>
<feature type="region of interest" description="Disordered" evidence="1">
    <location>
        <begin position="575"/>
        <end position="594"/>
    </location>
</feature>
<feature type="region of interest" description="Disordered" evidence="1">
    <location>
        <begin position="279"/>
        <end position="307"/>
    </location>
</feature>
<comment type="caution">
    <text evidence="2">The sequence shown here is derived from an EMBL/GenBank/DDBJ whole genome shotgun (WGS) entry which is preliminary data.</text>
</comment>
<dbReference type="EMBL" id="JACEIK010000396">
    <property type="protein sequence ID" value="MCD7456333.1"/>
    <property type="molecule type" value="Genomic_DNA"/>
</dbReference>